<dbReference type="Gene3D" id="3.40.50.300">
    <property type="entry name" value="P-loop containing nucleotide triphosphate hydrolases"/>
    <property type="match status" value="1"/>
</dbReference>
<evidence type="ECO:0000256" key="8">
    <source>
        <dbReference type="SAM" id="MobiDB-lite"/>
    </source>
</evidence>
<dbReference type="EMBL" id="JBHSKX010000001">
    <property type="protein sequence ID" value="MFC5365976.1"/>
    <property type="molecule type" value="Genomic_DNA"/>
</dbReference>
<dbReference type="InterPro" id="IPR003439">
    <property type="entry name" value="ABC_transporter-like_ATP-bd"/>
</dbReference>
<evidence type="ECO:0000256" key="3">
    <source>
        <dbReference type="ARBA" id="ARBA00022741"/>
    </source>
</evidence>
<accession>A0ABD5R7E2</accession>
<dbReference type="RefSeq" id="WP_227228668.1">
    <property type="nucleotide sequence ID" value="NZ_JAJCVJ010000001.1"/>
</dbReference>
<feature type="compositionally biased region" description="Acidic residues" evidence="8">
    <location>
        <begin position="1"/>
        <end position="16"/>
    </location>
</feature>
<dbReference type="Proteomes" id="UP001596201">
    <property type="component" value="Unassembled WGS sequence"/>
</dbReference>
<keyword evidence="2" id="KW-0813">Transport</keyword>
<comment type="similarity">
    <text evidence="1">Belongs to the ABC transporter superfamily.</text>
</comment>
<comment type="function">
    <text evidence="6">Probable component of a branched-chain amino-acid transport system.</text>
</comment>
<gene>
    <name evidence="10" type="ORF">ACFPJ5_03435</name>
</gene>
<protein>
    <recommendedName>
        <fullName evidence="7">Probable branched-chain amino acid transport ATP-binding protein LivG</fullName>
    </recommendedName>
</protein>
<dbReference type="SUPFAM" id="SSF52540">
    <property type="entry name" value="P-loop containing nucleoside triphosphate hydrolases"/>
    <property type="match status" value="1"/>
</dbReference>
<evidence type="ECO:0000256" key="4">
    <source>
        <dbReference type="ARBA" id="ARBA00022840"/>
    </source>
</evidence>
<dbReference type="PROSITE" id="PS00211">
    <property type="entry name" value="ABC_TRANSPORTER_1"/>
    <property type="match status" value="1"/>
</dbReference>
<dbReference type="InterPro" id="IPR017871">
    <property type="entry name" value="ABC_transporter-like_CS"/>
</dbReference>
<dbReference type="CDD" id="cd03219">
    <property type="entry name" value="ABC_Mj1267_LivG_branched"/>
    <property type="match status" value="1"/>
</dbReference>
<proteinExistence type="inferred from homology"/>
<organism evidence="10 11">
    <name type="scientific">Salinirubrum litoreum</name>
    <dbReference type="NCBI Taxonomy" id="1126234"/>
    <lineage>
        <taxon>Archaea</taxon>
        <taxon>Methanobacteriati</taxon>
        <taxon>Methanobacteriota</taxon>
        <taxon>Stenosarchaea group</taxon>
        <taxon>Halobacteria</taxon>
        <taxon>Halobacteriales</taxon>
        <taxon>Haloferacaceae</taxon>
        <taxon>Salinirubrum</taxon>
    </lineage>
</organism>
<evidence type="ECO:0000259" key="9">
    <source>
        <dbReference type="PROSITE" id="PS50893"/>
    </source>
</evidence>
<dbReference type="GO" id="GO:0005524">
    <property type="term" value="F:ATP binding"/>
    <property type="evidence" value="ECO:0007669"/>
    <property type="project" value="UniProtKB-KW"/>
</dbReference>
<dbReference type="InterPro" id="IPR051120">
    <property type="entry name" value="ABC_AA/LPS_Transport"/>
</dbReference>
<dbReference type="Pfam" id="PF12399">
    <property type="entry name" value="BCA_ABC_TP_C"/>
    <property type="match status" value="1"/>
</dbReference>
<evidence type="ECO:0000256" key="1">
    <source>
        <dbReference type="ARBA" id="ARBA00005417"/>
    </source>
</evidence>
<dbReference type="PANTHER" id="PTHR45772:SF9">
    <property type="entry name" value="CONSERVED COMPONENT OF ABC TRANSPORTER FOR NATURAL AMINO ACIDS"/>
    <property type="match status" value="1"/>
</dbReference>
<keyword evidence="11" id="KW-1185">Reference proteome</keyword>
<dbReference type="InterPro" id="IPR027417">
    <property type="entry name" value="P-loop_NTPase"/>
</dbReference>
<name>A0ABD5R7E2_9EURY</name>
<keyword evidence="4 10" id="KW-0067">ATP-binding</keyword>
<feature type="region of interest" description="Disordered" evidence="8">
    <location>
        <begin position="1"/>
        <end position="26"/>
    </location>
</feature>
<dbReference type="PANTHER" id="PTHR45772">
    <property type="entry name" value="CONSERVED COMPONENT OF ABC TRANSPORTER FOR NATURAL AMINO ACIDS-RELATED"/>
    <property type="match status" value="1"/>
</dbReference>
<keyword evidence="3" id="KW-0547">Nucleotide-binding</keyword>
<dbReference type="FunFam" id="3.40.50.300:FF:000421">
    <property type="entry name" value="Branched-chain amino acid ABC transporter ATP-binding protein"/>
    <property type="match status" value="1"/>
</dbReference>
<dbReference type="InterPro" id="IPR032823">
    <property type="entry name" value="BCA_ABC_TP_C"/>
</dbReference>
<evidence type="ECO:0000256" key="7">
    <source>
        <dbReference type="ARBA" id="ARBA00072811"/>
    </source>
</evidence>
<dbReference type="InterPro" id="IPR003593">
    <property type="entry name" value="AAA+_ATPase"/>
</dbReference>
<dbReference type="SMART" id="SM00382">
    <property type="entry name" value="AAA"/>
    <property type="match status" value="1"/>
</dbReference>
<evidence type="ECO:0000256" key="6">
    <source>
        <dbReference type="ARBA" id="ARBA00056071"/>
    </source>
</evidence>
<dbReference type="PROSITE" id="PS50893">
    <property type="entry name" value="ABC_TRANSPORTER_2"/>
    <property type="match status" value="1"/>
</dbReference>
<sequence>MSEQEPDPETVVEETEPTQSIHDGPNLDKEDVVLRVDDLQKRFGGLVATDHASFAVERGTITGLIGPNGAGKSTIFNLVSGFYEPDGGTVTVNGADVTGKAPYEVADEGLVRTFQTPRKLEGMTVREAMLVGPREQPGESFLQLFTDPGAVRAAETANIEDAHRMLETFEIDHLATQPATDISGGQMKLVELARAMLAEPDLLLLDEPVAGVNPTLAVKLREHIARLNEEEDITLCIIEHDMEFIMNLADPIIVLDQGSVLVEGSPDAVRADDRVIDAYLGGPGE</sequence>
<evidence type="ECO:0000313" key="11">
    <source>
        <dbReference type="Proteomes" id="UP001596201"/>
    </source>
</evidence>
<dbReference type="GO" id="GO:0006865">
    <property type="term" value="P:amino acid transport"/>
    <property type="evidence" value="ECO:0007669"/>
    <property type="project" value="UniProtKB-KW"/>
</dbReference>
<keyword evidence="5" id="KW-0029">Amino-acid transport</keyword>
<evidence type="ECO:0000256" key="5">
    <source>
        <dbReference type="ARBA" id="ARBA00022970"/>
    </source>
</evidence>
<evidence type="ECO:0000313" key="10">
    <source>
        <dbReference type="EMBL" id="MFC5365976.1"/>
    </source>
</evidence>
<dbReference type="AlphaFoldDB" id="A0ABD5R7E2"/>
<comment type="caution">
    <text evidence="10">The sequence shown here is derived from an EMBL/GenBank/DDBJ whole genome shotgun (WGS) entry which is preliminary data.</text>
</comment>
<evidence type="ECO:0000256" key="2">
    <source>
        <dbReference type="ARBA" id="ARBA00022448"/>
    </source>
</evidence>
<feature type="domain" description="ABC transporter" evidence="9">
    <location>
        <begin position="34"/>
        <end position="282"/>
    </location>
</feature>
<dbReference type="Pfam" id="PF00005">
    <property type="entry name" value="ABC_tran"/>
    <property type="match status" value="1"/>
</dbReference>
<reference evidence="10 11" key="1">
    <citation type="journal article" date="2019" name="Int. J. Syst. Evol. Microbiol.">
        <title>The Global Catalogue of Microorganisms (GCM) 10K type strain sequencing project: providing services to taxonomists for standard genome sequencing and annotation.</title>
        <authorList>
            <consortium name="The Broad Institute Genomics Platform"/>
            <consortium name="The Broad Institute Genome Sequencing Center for Infectious Disease"/>
            <person name="Wu L."/>
            <person name="Ma J."/>
        </authorList>
    </citation>
    <scope>NUCLEOTIDE SEQUENCE [LARGE SCALE GENOMIC DNA]</scope>
    <source>
        <strain evidence="10 11">CGMCC 1.12237</strain>
    </source>
</reference>